<dbReference type="InterPro" id="IPR047124">
    <property type="entry name" value="HI_0220.2"/>
</dbReference>
<dbReference type="PANTHER" id="PTHR42160">
    <property type="entry name" value="URACIL-DNA GLYCOSYLASE SUPERFAMILY PROTEIN"/>
    <property type="match status" value="1"/>
</dbReference>
<proteinExistence type="predicted"/>
<name>A0AAV5NRM1_9VIBR</name>
<dbReference type="PANTHER" id="PTHR42160:SF1">
    <property type="entry name" value="URACIL-DNA GLYCOSYLASE SUPERFAMILY PROTEIN"/>
    <property type="match status" value="1"/>
</dbReference>
<dbReference type="Proteomes" id="UP001156690">
    <property type="component" value="Unassembled WGS sequence"/>
</dbReference>
<dbReference type="InterPro" id="IPR005122">
    <property type="entry name" value="Uracil-DNA_glycosylase-like"/>
</dbReference>
<comment type="caution">
    <text evidence="2">The sequence shown here is derived from an EMBL/GenBank/DDBJ whole genome shotgun (WGS) entry which is preliminary data.</text>
</comment>
<dbReference type="SMART" id="SM00987">
    <property type="entry name" value="UreE_C"/>
    <property type="match status" value="1"/>
</dbReference>
<organism evidence="2 3">
    <name type="scientific">Vibrio penaeicida</name>
    <dbReference type="NCBI Taxonomy" id="104609"/>
    <lineage>
        <taxon>Bacteria</taxon>
        <taxon>Pseudomonadati</taxon>
        <taxon>Pseudomonadota</taxon>
        <taxon>Gammaproteobacteria</taxon>
        <taxon>Vibrionales</taxon>
        <taxon>Vibrionaceae</taxon>
        <taxon>Vibrio</taxon>
    </lineage>
</organism>
<protein>
    <submittedName>
        <fullName evidence="2">IclR family transcriptional regulator</fullName>
    </submittedName>
</protein>
<dbReference type="SUPFAM" id="SSF52141">
    <property type="entry name" value="Uracil-DNA glycosylase-like"/>
    <property type="match status" value="1"/>
</dbReference>
<accession>A0AAV5NRM1</accession>
<gene>
    <name evidence="2" type="ORF">GCM10007932_25540</name>
</gene>
<dbReference type="EMBL" id="BSNX01000030">
    <property type="protein sequence ID" value="GLQ73194.1"/>
    <property type="molecule type" value="Genomic_DNA"/>
</dbReference>
<keyword evidence="3" id="KW-1185">Reference proteome</keyword>
<dbReference type="Pfam" id="PF03167">
    <property type="entry name" value="UDG"/>
    <property type="match status" value="1"/>
</dbReference>
<reference evidence="3" key="1">
    <citation type="journal article" date="2019" name="Int. J. Syst. Evol. Microbiol.">
        <title>The Global Catalogue of Microorganisms (GCM) 10K type strain sequencing project: providing services to taxonomists for standard genome sequencing and annotation.</title>
        <authorList>
            <consortium name="The Broad Institute Genomics Platform"/>
            <consortium name="The Broad Institute Genome Sequencing Center for Infectious Disease"/>
            <person name="Wu L."/>
            <person name="Ma J."/>
        </authorList>
    </citation>
    <scope>NUCLEOTIDE SEQUENCE [LARGE SCALE GENOMIC DNA]</scope>
    <source>
        <strain evidence="3">NBRC 15640</strain>
    </source>
</reference>
<dbReference type="InterPro" id="IPR036895">
    <property type="entry name" value="Uracil-DNA_glycosylase-like_sf"/>
</dbReference>
<evidence type="ECO:0000313" key="2">
    <source>
        <dbReference type="EMBL" id="GLQ73194.1"/>
    </source>
</evidence>
<evidence type="ECO:0000313" key="3">
    <source>
        <dbReference type="Proteomes" id="UP001156690"/>
    </source>
</evidence>
<dbReference type="Gene3D" id="3.40.470.10">
    <property type="entry name" value="Uracil-DNA glycosylase-like domain"/>
    <property type="match status" value="1"/>
</dbReference>
<sequence length="191" mass="21708">MSKLAALLSDIRQCKLCEPELPLGANPIIQASECARLLIIGQAPGTKVHHSSIPWNDPSGDRLRKWLNIDKDVFYDASKIAIMPMGLCYPGKGRSGDLPPRKECAPRWHASVLDNLPNIEMTLLIGQYAQQYYLQDRPKTLTDTVKDWQTWAPEYLPLPHPSPRNTLWLKRNPWFEAEVVPFIQKTVLQAL</sequence>
<dbReference type="AlphaFoldDB" id="A0AAV5NRM1"/>
<feature type="domain" description="Uracil-DNA glycosylase-like" evidence="1">
    <location>
        <begin position="28"/>
        <end position="184"/>
    </location>
</feature>
<evidence type="ECO:0000259" key="1">
    <source>
        <dbReference type="SMART" id="SM00986"/>
    </source>
</evidence>
<dbReference type="CDD" id="cd10033">
    <property type="entry name" value="UDG_like"/>
    <property type="match status" value="1"/>
</dbReference>
<dbReference type="RefSeq" id="WP_126609132.1">
    <property type="nucleotide sequence ID" value="NZ_AP025144.1"/>
</dbReference>
<dbReference type="SMART" id="SM00986">
    <property type="entry name" value="UDG"/>
    <property type="match status" value="1"/>
</dbReference>